<reference evidence="1" key="1">
    <citation type="submission" date="2019-02" db="EMBL/GenBank/DDBJ databases">
        <authorList>
            <person name="Gruber-Vodicka R. H."/>
            <person name="Seah K. B. B."/>
        </authorList>
    </citation>
    <scope>NUCLEOTIDE SEQUENCE</scope>
    <source>
        <strain evidence="2">BECK_BZ106</strain>
        <strain evidence="1">BECK_BZ15</strain>
    </source>
</reference>
<dbReference type="InterPro" id="IPR044855">
    <property type="entry name" value="CoA-Trfase_III_dom3_sf"/>
</dbReference>
<gene>
    <name evidence="1" type="ORF">BECKFW1821A_GA0114235_10128</name>
    <name evidence="2" type="ORF">BECKFW1821B_GA0114236_100915</name>
</gene>
<accession>A0A450S334</accession>
<dbReference type="EMBL" id="CAADEW010000012">
    <property type="protein sequence ID" value="VFJ46085.1"/>
    <property type="molecule type" value="Genomic_DNA"/>
</dbReference>
<dbReference type="Gene3D" id="3.40.50.10540">
    <property type="entry name" value="Crotonobetainyl-coa:carnitine coa-transferase, domain 1"/>
    <property type="match status" value="1"/>
</dbReference>
<organism evidence="1">
    <name type="scientific">Candidatus Kentrum sp. FW</name>
    <dbReference type="NCBI Taxonomy" id="2126338"/>
    <lineage>
        <taxon>Bacteria</taxon>
        <taxon>Pseudomonadati</taxon>
        <taxon>Pseudomonadota</taxon>
        <taxon>Gammaproteobacteria</taxon>
        <taxon>Candidatus Kentrum</taxon>
    </lineage>
</organism>
<dbReference type="InterPro" id="IPR050509">
    <property type="entry name" value="CoA-transferase_III"/>
</dbReference>
<dbReference type="EMBL" id="CAADFD010000009">
    <property type="protein sequence ID" value="VFJ51379.1"/>
    <property type="molecule type" value="Genomic_DNA"/>
</dbReference>
<dbReference type="InterPro" id="IPR023606">
    <property type="entry name" value="CoA-Trfase_III_dom_1_sf"/>
</dbReference>
<dbReference type="GO" id="GO:0016740">
    <property type="term" value="F:transferase activity"/>
    <property type="evidence" value="ECO:0007669"/>
    <property type="project" value="UniProtKB-KW"/>
</dbReference>
<dbReference type="InterPro" id="IPR003673">
    <property type="entry name" value="CoA-Trfase_fam_III"/>
</dbReference>
<dbReference type="PANTHER" id="PTHR48228:SF5">
    <property type="entry name" value="ALPHA-METHYLACYL-COA RACEMASE"/>
    <property type="match status" value="1"/>
</dbReference>
<evidence type="ECO:0000313" key="1">
    <source>
        <dbReference type="EMBL" id="VFJ46085.1"/>
    </source>
</evidence>
<dbReference type="AlphaFoldDB" id="A0A450S334"/>
<evidence type="ECO:0000313" key="2">
    <source>
        <dbReference type="EMBL" id="VFJ51379.1"/>
    </source>
</evidence>
<dbReference type="Gene3D" id="3.30.1540.10">
    <property type="entry name" value="formyl-coa transferase, domain 3"/>
    <property type="match status" value="1"/>
</dbReference>
<dbReference type="Pfam" id="PF02515">
    <property type="entry name" value="CoA_transf_3"/>
    <property type="match status" value="1"/>
</dbReference>
<protein>
    <submittedName>
        <fullName evidence="1">Mesaconyl-CoA C1-C4 CoA transferase</fullName>
    </submittedName>
</protein>
<dbReference type="SUPFAM" id="SSF89796">
    <property type="entry name" value="CoA-transferase family III (CaiB/BaiF)"/>
    <property type="match status" value="1"/>
</dbReference>
<sequence length="410" mass="44710">MNKILSGLRVIEGSAFVAAPSGGMTLAQMGADVIRFDPIRGGLDARRWPITKEGKSLYWPGLNKGKRSLAIDTRKPEGQEIITNLITAPGPGNGIYLTNFPVTGFLSYESLKSKRDDLIMINLLGSSDGTSAVDYTVNCAVGFPFVTGPSHGPAAVNPVNHVFPAWDAICGVNAALAVVAAERHRRLTGEGQLVKMALSDIAFAWVANLGYVAEVQINEEDRRSYGNYLYGAYGSEFETKDGRIIYIVVVTDRMWTELTKATGLSEKFAAMESLLELNFKKEGDRFEARDSITALLKPWCFARTLDEIKTAFTKTGVCWGPYQTFPQMVAEDARCSTQNPLFSELDQPGIGRYLVPGSPLDFSASPRLEPTRAPILGENTDQILTEDLGMTDKQIGELRDKGVVAGPIEL</sequence>
<proteinExistence type="predicted"/>
<keyword evidence="1" id="KW-0808">Transferase</keyword>
<name>A0A450S334_9GAMM</name>
<dbReference type="PANTHER" id="PTHR48228">
    <property type="entry name" value="SUCCINYL-COA--D-CITRAMALATE COA-TRANSFERASE"/>
    <property type="match status" value="1"/>
</dbReference>